<protein>
    <submittedName>
        <fullName evidence="8">Uncharacterized protein</fullName>
    </submittedName>
</protein>
<evidence type="ECO:0000313" key="8">
    <source>
        <dbReference type="EMBL" id="ARP98327.1"/>
    </source>
</evidence>
<evidence type="ECO:0000256" key="4">
    <source>
        <dbReference type="ARBA" id="ARBA00022475"/>
    </source>
</evidence>
<comment type="subcellular location">
    <subcellularLocation>
        <location evidence="1">Cell membrane</location>
        <topology evidence="1">Multi-pass membrane protein</topology>
    </subcellularLocation>
</comment>
<evidence type="ECO:0000256" key="5">
    <source>
        <dbReference type="ARBA" id="ARBA00022692"/>
    </source>
</evidence>
<evidence type="ECO:0000256" key="6">
    <source>
        <dbReference type="ARBA" id="ARBA00022989"/>
    </source>
</evidence>
<keyword evidence="4" id="KW-1003">Cell membrane</keyword>
<name>A0A1W6ZM48_9HYPH</name>
<evidence type="ECO:0000313" key="9">
    <source>
        <dbReference type="Proteomes" id="UP000194137"/>
    </source>
</evidence>
<keyword evidence="7" id="KW-0472">Membrane</keyword>
<proteinExistence type="inferred from homology"/>
<keyword evidence="5" id="KW-0812">Transmembrane</keyword>
<evidence type="ECO:0000256" key="3">
    <source>
        <dbReference type="ARBA" id="ARBA00022448"/>
    </source>
</evidence>
<organism evidence="8 9">
    <name type="scientific">Pseudorhodoplanes sinuspersici</name>
    <dbReference type="NCBI Taxonomy" id="1235591"/>
    <lineage>
        <taxon>Bacteria</taxon>
        <taxon>Pseudomonadati</taxon>
        <taxon>Pseudomonadota</taxon>
        <taxon>Alphaproteobacteria</taxon>
        <taxon>Hyphomicrobiales</taxon>
        <taxon>Pseudorhodoplanes</taxon>
    </lineage>
</organism>
<dbReference type="PANTHER" id="PTHR43271:SF2">
    <property type="entry name" value="BLL2771 PROTEIN"/>
    <property type="match status" value="1"/>
</dbReference>
<evidence type="ECO:0000256" key="1">
    <source>
        <dbReference type="ARBA" id="ARBA00004651"/>
    </source>
</evidence>
<dbReference type="SUPFAM" id="SSF103473">
    <property type="entry name" value="MFS general substrate transporter"/>
    <property type="match status" value="1"/>
</dbReference>
<dbReference type="EMBL" id="CP021112">
    <property type="protein sequence ID" value="ARP98327.1"/>
    <property type="molecule type" value="Genomic_DNA"/>
</dbReference>
<dbReference type="GO" id="GO:0005886">
    <property type="term" value="C:plasma membrane"/>
    <property type="evidence" value="ECO:0007669"/>
    <property type="project" value="UniProtKB-SubCell"/>
</dbReference>
<dbReference type="Gene3D" id="1.20.1250.20">
    <property type="entry name" value="MFS general substrate transporter like domains"/>
    <property type="match status" value="1"/>
</dbReference>
<comment type="similarity">
    <text evidence="2">Belongs to the major facilitator superfamily.</text>
</comment>
<keyword evidence="6" id="KW-1133">Transmembrane helix</keyword>
<dbReference type="InterPro" id="IPR036259">
    <property type="entry name" value="MFS_trans_sf"/>
</dbReference>
<dbReference type="STRING" id="1235591.CAK95_03910"/>
<keyword evidence="3" id="KW-0813">Transport</keyword>
<dbReference type="CDD" id="cd17324">
    <property type="entry name" value="MFS_NepI_like"/>
    <property type="match status" value="1"/>
</dbReference>
<dbReference type="InterPro" id="IPR005829">
    <property type="entry name" value="Sugar_transporter_CS"/>
</dbReference>
<gene>
    <name evidence="8" type="ORF">CAK95_03910</name>
</gene>
<dbReference type="PROSITE" id="PS00216">
    <property type="entry name" value="SUGAR_TRANSPORT_1"/>
    <property type="match status" value="1"/>
</dbReference>
<dbReference type="Proteomes" id="UP000194137">
    <property type="component" value="Chromosome"/>
</dbReference>
<dbReference type="PROSITE" id="PS50850">
    <property type="entry name" value="MFS"/>
    <property type="match status" value="1"/>
</dbReference>
<dbReference type="GO" id="GO:0022857">
    <property type="term" value="F:transmembrane transporter activity"/>
    <property type="evidence" value="ECO:0007669"/>
    <property type="project" value="InterPro"/>
</dbReference>
<sequence>MLPTTCLPCFLVNVMRVSMPRVAVATAGFAAMLNMYAPQAVLPLLANEFGVGPASISQIMTVNALAVALTAPFTGIVADVLGRRSVIAVAMVLLIIPDVMMAFSDSLEALLFWRFAQGLLLPPIFAVSVAYIGSEWPAGEATGVTGYFIAATAFGGFLGRMLTAVLAEPFGWRHALFAQATITALCAITIIALLPRERNFVAATTLAASLRQMVKHLRDTRLLATFCVGFGIMFNFIAAFTFIAFVLAAPPFNLSAAAIGAVFVTYLISLVTTPFAGRLVKHFGRRNFGLIAIGIWICGILLTLVPSIAVIVLGLALFAGSGFLVQTCCQSFVATYVREGTSSAIGLYVTSFYIGGSFGGLAAGLLWNVWGWPGTVGLIVAMLVFMGAMIRYAWRAA</sequence>
<dbReference type="InterPro" id="IPR020846">
    <property type="entry name" value="MFS_dom"/>
</dbReference>
<keyword evidence="9" id="KW-1185">Reference proteome</keyword>
<dbReference type="InterPro" id="IPR011701">
    <property type="entry name" value="MFS"/>
</dbReference>
<dbReference type="AlphaFoldDB" id="A0A1W6ZM48"/>
<dbReference type="PANTHER" id="PTHR43271">
    <property type="entry name" value="BLL2771 PROTEIN"/>
    <property type="match status" value="1"/>
</dbReference>
<dbReference type="KEGG" id="psin:CAK95_03910"/>
<evidence type="ECO:0000256" key="7">
    <source>
        <dbReference type="ARBA" id="ARBA00023136"/>
    </source>
</evidence>
<evidence type="ECO:0000256" key="2">
    <source>
        <dbReference type="ARBA" id="ARBA00008335"/>
    </source>
</evidence>
<accession>A0A1W6ZM48</accession>
<reference evidence="8 9" key="1">
    <citation type="submission" date="2017-05" db="EMBL/GenBank/DDBJ databases">
        <title>Full genome sequence of Pseudorhodoplanes sinuspersici.</title>
        <authorList>
            <person name="Dastgheib S.M.M."/>
            <person name="Shavandi M."/>
            <person name="Tirandaz H."/>
        </authorList>
    </citation>
    <scope>NUCLEOTIDE SEQUENCE [LARGE SCALE GENOMIC DNA]</scope>
    <source>
        <strain evidence="8 9">RIPI110</strain>
    </source>
</reference>
<dbReference type="Pfam" id="PF07690">
    <property type="entry name" value="MFS_1"/>
    <property type="match status" value="1"/>
</dbReference>